<proteinExistence type="predicted"/>
<keyword evidence="6" id="KW-1185">Reference proteome</keyword>
<comment type="caution">
    <text evidence="5">The sequence shown here is derived from an EMBL/GenBank/DDBJ whole genome shotgun (WGS) entry which is preliminary data.</text>
</comment>
<dbReference type="Proteomes" id="UP000675880">
    <property type="component" value="Unassembled WGS sequence"/>
</dbReference>
<feature type="domain" description="TauD/TfdA-like" evidence="4">
    <location>
        <begin position="60"/>
        <end position="333"/>
    </location>
</feature>
<dbReference type="InterPro" id="IPR003819">
    <property type="entry name" value="TauD/TfdA-like"/>
</dbReference>
<dbReference type="Pfam" id="PF02668">
    <property type="entry name" value="TauD"/>
    <property type="match status" value="1"/>
</dbReference>
<reference evidence="5 6" key="1">
    <citation type="submission" date="2021-02" db="EMBL/GenBank/DDBJ databases">
        <authorList>
            <person name="Han P."/>
        </authorList>
    </citation>
    <scope>NUCLEOTIDE SEQUENCE [LARGE SCALE GENOMIC DNA]</scope>
    <source>
        <strain evidence="5">Candidatus Nitrospira sp. ZN2</strain>
    </source>
</reference>
<dbReference type="EMBL" id="CAJNBJ010000022">
    <property type="protein sequence ID" value="CAE6805502.1"/>
    <property type="molecule type" value="Genomic_DNA"/>
</dbReference>
<evidence type="ECO:0000256" key="3">
    <source>
        <dbReference type="ARBA" id="ARBA00023194"/>
    </source>
</evidence>
<dbReference type="InterPro" id="IPR042098">
    <property type="entry name" value="TauD-like_sf"/>
</dbReference>
<evidence type="ECO:0000256" key="1">
    <source>
        <dbReference type="ARBA" id="ARBA00001954"/>
    </source>
</evidence>
<evidence type="ECO:0000313" key="6">
    <source>
        <dbReference type="Proteomes" id="UP000675880"/>
    </source>
</evidence>
<keyword evidence="3" id="KW-0045">Antibiotic biosynthesis</keyword>
<dbReference type="PANTHER" id="PTHR10696">
    <property type="entry name" value="GAMMA-BUTYROBETAINE HYDROXYLASE-RELATED"/>
    <property type="match status" value="1"/>
</dbReference>
<dbReference type="EC" id="1.-.-.-" evidence="5"/>
<evidence type="ECO:0000313" key="5">
    <source>
        <dbReference type="EMBL" id="CAE6805502.1"/>
    </source>
</evidence>
<gene>
    <name evidence="5" type="primary">ddaC</name>
    <name evidence="5" type="ORF">NSPZN2_90070</name>
</gene>
<evidence type="ECO:0000256" key="2">
    <source>
        <dbReference type="ARBA" id="ARBA00023002"/>
    </source>
</evidence>
<protein>
    <submittedName>
        <fullName evidence="5">Dapdiamide synthesis protein DdaC</fullName>
        <ecNumber evidence="5">1.-.-.-</ecNumber>
    </submittedName>
</protein>
<name>A0ABM8SEZ9_9BACT</name>
<dbReference type="GO" id="GO:0016491">
    <property type="term" value="F:oxidoreductase activity"/>
    <property type="evidence" value="ECO:0007669"/>
    <property type="project" value="UniProtKB-KW"/>
</dbReference>
<dbReference type="Gene3D" id="3.60.130.10">
    <property type="entry name" value="Clavaminate synthase-like"/>
    <property type="match status" value="1"/>
</dbReference>
<comment type="cofactor">
    <cofactor evidence="1">
        <name>Fe(2+)</name>
        <dbReference type="ChEBI" id="CHEBI:29033"/>
    </cofactor>
</comment>
<evidence type="ECO:0000259" key="4">
    <source>
        <dbReference type="Pfam" id="PF02668"/>
    </source>
</evidence>
<organism evidence="5 6">
    <name type="scientific">Nitrospira defluvii</name>
    <dbReference type="NCBI Taxonomy" id="330214"/>
    <lineage>
        <taxon>Bacteria</taxon>
        <taxon>Pseudomonadati</taxon>
        <taxon>Nitrospirota</taxon>
        <taxon>Nitrospiria</taxon>
        <taxon>Nitrospirales</taxon>
        <taxon>Nitrospiraceae</taxon>
        <taxon>Nitrospira</taxon>
    </lineage>
</organism>
<keyword evidence="2 5" id="KW-0560">Oxidoreductase</keyword>
<dbReference type="SUPFAM" id="SSF51197">
    <property type="entry name" value="Clavaminate synthase-like"/>
    <property type="match status" value="1"/>
</dbReference>
<dbReference type="PANTHER" id="PTHR10696:SF56">
    <property type="entry name" value="TAUD_TFDA-LIKE DOMAIN-CONTAINING PROTEIN"/>
    <property type="match status" value="1"/>
</dbReference>
<sequence length="344" mass="38978">MNHERGMSCAPLAGVNGSLQEQGGLTAEPLTADGRLPCVVTPTVDRRLDEYFEAARYYANTLLPSCGGLLFRGLPVRSVHDFESFVSAFTTSLVSYEFGSTPRSQVQRHVYTSTEYPPHQHIPLHNEQAYTREWPMKIWFYCGHAPVEGGYTPIADSREVYRCIPARIRERFAEKQIMYVRNYGNGLDVPWQKVFNTQDPAVVEQFCRDNNIHYEWKEDGELRTRQVAQAVATHPRTGERVWFNQAHLFHVSNLDPAVREALLAVVSEEDLPRNACYGDGSPIEADLLDEIRDVYRSLAVQFAWQQGDVMMLDNMLAAHGRTPFTGRRQILVAMAEPRGAQGPC</sequence>
<accession>A0ABM8SEZ9</accession>
<dbReference type="InterPro" id="IPR050411">
    <property type="entry name" value="AlphaKG_dependent_hydroxylases"/>
</dbReference>